<dbReference type="Pfam" id="PF00098">
    <property type="entry name" value="zf-CCHC"/>
    <property type="match status" value="1"/>
</dbReference>
<dbReference type="OMA" id="SKCEAAY"/>
<dbReference type="GO" id="GO:0008270">
    <property type="term" value="F:zinc ion binding"/>
    <property type="evidence" value="ECO:0007669"/>
    <property type="project" value="UniProtKB-KW"/>
</dbReference>
<dbReference type="EMBL" id="UYSL01020210">
    <property type="protein sequence ID" value="VDL73435.1"/>
    <property type="molecule type" value="Genomic_DNA"/>
</dbReference>
<feature type="region of interest" description="Disordered" evidence="2">
    <location>
        <begin position="154"/>
        <end position="174"/>
    </location>
</feature>
<evidence type="ECO:0000256" key="1">
    <source>
        <dbReference type="PROSITE-ProRule" id="PRU00047"/>
    </source>
</evidence>
<dbReference type="GO" id="GO:0005737">
    <property type="term" value="C:cytoplasm"/>
    <property type="evidence" value="ECO:0007669"/>
    <property type="project" value="UniProtKB-ARBA"/>
</dbReference>
<reference evidence="6" key="1">
    <citation type="submission" date="2017-02" db="UniProtKB">
        <authorList>
            <consortium name="WormBaseParasite"/>
        </authorList>
    </citation>
    <scope>IDENTIFICATION</scope>
</reference>
<dbReference type="AlphaFoldDB" id="A0A0N4Y2B7"/>
<keyword evidence="1" id="KW-0479">Metal-binding</keyword>
<evidence type="ECO:0000313" key="4">
    <source>
        <dbReference type="EMBL" id="VDL73435.1"/>
    </source>
</evidence>
<dbReference type="SUPFAM" id="SSF57756">
    <property type="entry name" value="Retrovirus zinc finger-like domains"/>
    <property type="match status" value="1"/>
</dbReference>
<dbReference type="InterPro" id="IPR001878">
    <property type="entry name" value="Znf_CCHC"/>
</dbReference>
<protein>
    <submittedName>
        <fullName evidence="6">CCHC-type domain-containing protein</fullName>
    </submittedName>
</protein>
<dbReference type="Gene3D" id="4.10.60.10">
    <property type="entry name" value="Zinc finger, CCHC-type"/>
    <property type="match status" value="1"/>
</dbReference>
<dbReference type="InterPro" id="IPR036875">
    <property type="entry name" value="Znf_CCHC_sf"/>
</dbReference>
<sequence length="242" mass="26885">MEGTFDGLVEAMGERSQEDSNSACMKALSELRTLTIKDGQSVAEFCLVLERLASRAFQNMPTAAVSLQKAEILYRQLANWNGTYNLAEALKKTDKSEVYEKVKEVALRLERNNRVSRNFNTANATNKFARSSVKPTVQKYATRPAELSSRDEIEIDGRGSSRPVNVSPRGNEGVQGAMTAKTLNNRKCYECGRIGHMAKQCQASKNHGPKVDAQRARPATAFPTPVESWVCATEEEEHIRRA</sequence>
<gene>
    <name evidence="4" type="ORF">NBR_LOCUS9846</name>
</gene>
<reference evidence="4 5" key="2">
    <citation type="submission" date="2018-11" db="EMBL/GenBank/DDBJ databases">
        <authorList>
            <consortium name="Pathogen Informatics"/>
        </authorList>
    </citation>
    <scope>NUCLEOTIDE SEQUENCE [LARGE SCALE GENOMIC DNA]</scope>
</reference>
<evidence type="ECO:0000259" key="3">
    <source>
        <dbReference type="PROSITE" id="PS50158"/>
    </source>
</evidence>
<dbReference type="PROSITE" id="PS50158">
    <property type="entry name" value="ZF_CCHC"/>
    <property type="match status" value="1"/>
</dbReference>
<dbReference type="GO" id="GO:0019899">
    <property type="term" value="F:enzyme binding"/>
    <property type="evidence" value="ECO:0007669"/>
    <property type="project" value="UniProtKB-ARBA"/>
</dbReference>
<dbReference type="GO" id="GO:0003676">
    <property type="term" value="F:nucleic acid binding"/>
    <property type="evidence" value="ECO:0007669"/>
    <property type="project" value="InterPro"/>
</dbReference>
<dbReference type="STRING" id="27835.A0A0N4Y2B7"/>
<proteinExistence type="predicted"/>
<accession>A0A0N4Y2B7</accession>
<dbReference type="WBParaSite" id="NBR_0000984501-mRNA-1">
    <property type="protein sequence ID" value="NBR_0000984501-mRNA-1"/>
    <property type="gene ID" value="NBR_0000984501"/>
</dbReference>
<evidence type="ECO:0000313" key="6">
    <source>
        <dbReference type="WBParaSite" id="NBR_0000984501-mRNA-1"/>
    </source>
</evidence>
<dbReference type="SMART" id="SM00343">
    <property type="entry name" value="ZnF_C2HC"/>
    <property type="match status" value="1"/>
</dbReference>
<name>A0A0N4Y2B7_NIPBR</name>
<keyword evidence="5" id="KW-1185">Reference proteome</keyword>
<evidence type="ECO:0000256" key="2">
    <source>
        <dbReference type="SAM" id="MobiDB-lite"/>
    </source>
</evidence>
<feature type="domain" description="CCHC-type" evidence="3">
    <location>
        <begin position="186"/>
        <end position="201"/>
    </location>
</feature>
<dbReference type="Proteomes" id="UP000271162">
    <property type="component" value="Unassembled WGS sequence"/>
</dbReference>
<evidence type="ECO:0000313" key="5">
    <source>
        <dbReference type="Proteomes" id="UP000271162"/>
    </source>
</evidence>
<organism evidence="6">
    <name type="scientific">Nippostrongylus brasiliensis</name>
    <name type="common">Rat hookworm</name>
    <dbReference type="NCBI Taxonomy" id="27835"/>
    <lineage>
        <taxon>Eukaryota</taxon>
        <taxon>Metazoa</taxon>
        <taxon>Ecdysozoa</taxon>
        <taxon>Nematoda</taxon>
        <taxon>Chromadorea</taxon>
        <taxon>Rhabditida</taxon>
        <taxon>Rhabditina</taxon>
        <taxon>Rhabditomorpha</taxon>
        <taxon>Strongyloidea</taxon>
        <taxon>Heligmosomidae</taxon>
        <taxon>Nippostrongylus</taxon>
    </lineage>
</organism>
<keyword evidence="1" id="KW-0862">Zinc</keyword>
<keyword evidence="1" id="KW-0863">Zinc-finger</keyword>